<dbReference type="AlphaFoldDB" id="A0A919PI10"/>
<dbReference type="RefSeq" id="WP_203845893.1">
    <property type="nucleotide sequence ID" value="NZ_BAAAVW010000006.1"/>
</dbReference>
<feature type="compositionally biased region" description="Basic and acidic residues" evidence="1">
    <location>
        <begin position="19"/>
        <end position="31"/>
    </location>
</feature>
<reference evidence="2" key="1">
    <citation type="submission" date="2021-01" db="EMBL/GenBank/DDBJ databases">
        <title>Whole genome shotgun sequence of Dactylosporangium siamense NBRC 106093.</title>
        <authorList>
            <person name="Komaki H."/>
            <person name="Tamura T."/>
        </authorList>
    </citation>
    <scope>NUCLEOTIDE SEQUENCE</scope>
    <source>
        <strain evidence="2">NBRC 106093</strain>
    </source>
</reference>
<evidence type="ECO:0000313" key="2">
    <source>
        <dbReference type="EMBL" id="GIG44044.1"/>
    </source>
</evidence>
<feature type="compositionally biased region" description="Polar residues" evidence="1">
    <location>
        <begin position="1"/>
        <end position="11"/>
    </location>
</feature>
<comment type="caution">
    <text evidence="2">The sequence shown here is derived from an EMBL/GenBank/DDBJ whole genome shotgun (WGS) entry which is preliminary data.</text>
</comment>
<organism evidence="2 3">
    <name type="scientific">Dactylosporangium siamense</name>
    <dbReference type="NCBI Taxonomy" id="685454"/>
    <lineage>
        <taxon>Bacteria</taxon>
        <taxon>Bacillati</taxon>
        <taxon>Actinomycetota</taxon>
        <taxon>Actinomycetes</taxon>
        <taxon>Micromonosporales</taxon>
        <taxon>Micromonosporaceae</taxon>
        <taxon>Dactylosporangium</taxon>
    </lineage>
</organism>
<feature type="region of interest" description="Disordered" evidence="1">
    <location>
        <begin position="1"/>
        <end position="48"/>
    </location>
</feature>
<sequence>MAENTKQTSEKAASAASDVLRDPKASTEDKQAAGSALSQKAPKADAGE</sequence>
<name>A0A919PI10_9ACTN</name>
<evidence type="ECO:0000256" key="1">
    <source>
        <dbReference type="SAM" id="MobiDB-lite"/>
    </source>
</evidence>
<gene>
    <name evidence="2" type="ORF">Dsi01nite_020850</name>
</gene>
<dbReference type="Proteomes" id="UP000660611">
    <property type="component" value="Unassembled WGS sequence"/>
</dbReference>
<dbReference type="EMBL" id="BONQ01000030">
    <property type="protein sequence ID" value="GIG44044.1"/>
    <property type="molecule type" value="Genomic_DNA"/>
</dbReference>
<keyword evidence="3" id="KW-1185">Reference proteome</keyword>
<evidence type="ECO:0000313" key="3">
    <source>
        <dbReference type="Proteomes" id="UP000660611"/>
    </source>
</evidence>
<accession>A0A919PI10</accession>
<protein>
    <submittedName>
        <fullName evidence="2">Uncharacterized protein</fullName>
    </submittedName>
</protein>
<proteinExistence type="predicted"/>